<keyword evidence="4" id="KW-1185">Reference proteome</keyword>
<dbReference type="VEuPathDB" id="FungiDB:F503_04128"/>
<evidence type="ECO:0000313" key="4">
    <source>
        <dbReference type="Proteomes" id="UP000016923"/>
    </source>
</evidence>
<dbReference type="EMBL" id="KE148148">
    <property type="protein sequence ID" value="EPE08541.1"/>
    <property type="molecule type" value="Genomic_DNA"/>
</dbReference>
<proteinExistence type="predicted"/>
<evidence type="ECO:0000256" key="1">
    <source>
        <dbReference type="ARBA" id="ARBA00023270"/>
    </source>
</evidence>
<protein>
    <submittedName>
        <fullName evidence="3">Transaldolase</fullName>
    </submittedName>
</protein>
<accession>S3C9C1</accession>
<dbReference type="HOGENOM" id="CLU_047470_1_1_1"/>
<gene>
    <name evidence="3" type="ORF">F503_04128</name>
</gene>
<dbReference type="Proteomes" id="UP000016923">
    <property type="component" value="Unassembled WGS sequence"/>
</dbReference>
<dbReference type="GO" id="GO:0009052">
    <property type="term" value="P:pentose-phosphate shunt, non-oxidative branch"/>
    <property type="evidence" value="ECO:0007669"/>
    <property type="project" value="TreeGrafter"/>
</dbReference>
<dbReference type="GO" id="GO:0004801">
    <property type="term" value="F:transaldolase activity"/>
    <property type="evidence" value="ECO:0007669"/>
    <property type="project" value="TreeGrafter"/>
</dbReference>
<sequence>MAPITWLDKLEQELDIDIDWMDSDFLRSYLPKIRFHDQTSNQGFVDVQLDHPSNAQLIIDTAREVKAEHEDAASTNTLLKQHPLWVAIYTRMSVLMAAKNVDLISGRTLLQTLPSLAYDYEATLAHAHLYAAEFARVGVSRDRFCIKIPSTGPALNAAKTLQTEGIQTLGTALFGLAQAIACSQARCLSISPYYNDVRVHTDRSVWPETKDPAVEHPNSPRILQILEAYRRLYKETGQDQPLMKNASFVNAEESMAAGEMGCQSVTLFHGIIEDLASRPYDPESPTRPGGKAAEGRPKPEHHYRDRPDVNDRLKPLLEVDHLSKASAAPDYDALSKVDYLADNGKALDAAIKADTAAADRLDVALTLFITAENSSRAKVEKALAAI</sequence>
<dbReference type="eggNOG" id="KOG2772">
    <property type="taxonomic scope" value="Eukaryota"/>
</dbReference>
<reference evidence="3 4" key="1">
    <citation type="journal article" date="2013" name="BMC Genomics">
        <title>The genome and transcriptome of the pine saprophyte Ophiostoma piceae, and a comparison with the bark beetle-associated pine pathogen Grosmannia clavigera.</title>
        <authorList>
            <person name="Haridas S."/>
            <person name="Wang Y."/>
            <person name="Lim L."/>
            <person name="Massoumi Alamouti S."/>
            <person name="Jackman S."/>
            <person name="Docking R."/>
            <person name="Robertson G."/>
            <person name="Birol I."/>
            <person name="Bohlmann J."/>
            <person name="Breuil C."/>
        </authorList>
    </citation>
    <scope>NUCLEOTIDE SEQUENCE [LARGE SCALE GENOMIC DNA]</scope>
    <source>
        <strain evidence="3 4">UAMH 11346</strain>
    </source>
</reference>
<dbReference type="STRING" id="1262450.S3C9C1"/>
<dbReference type="PANTHER" id="PTHR10683">
    <property type="entry name" value="TRANSALDOLASE"/>
    <property type="match status" value="1"/>
</dbReference>
<dbReference type="Pfam" id="PF00923">
    <property type="entry name" value="TAL_FSA"/>
    <property type="match status" value="1"/>
</dbReference>
<evidence type="ECO:0000256" key="2">
    <source>
        <dbReference type="SAM" id="MobiDB-lite"/>
    </source>
</evidence>
<dbReference type="InterPro" id="IPR001585">
    <property type="entry name" value="TAL/FSA"/>
</dbReference>
<dbReference type="InterPro" id="IPR013785">
    <property type="entry name" value="Aldolase_TIM"/>
</dbReference>
<evidence type="ECO:0000313" key="3">
    <source>
        <dbReference type="EMBL" id="EPE08541.1"/>
    </source>
</evidence>
<dbReference type="OrthoDB" id="1711136at2759"/>
<organism evidence="3 4">
    <name type="scientific">Ophiostoma piceae (strain UAMH 11346)</name>
    <name type="common">Sap stain fungus</name>
    <dbReference type="NCBI Taxonomy" id="1262450"/>
    <lineage>
        <taxon>Eukaryota</taxon>
        <taxon>Fungi</taxon>
        <taxon>Dikarya</taxon>
        <taxon>Ascomycota</taxon>
        <taxon>Pezizomycotina</taxon>
        <taxon>Sordariomycetes</taxon>
        <taxon>Sordariomycetidae</taxon>
        <taxon>Ophiostomatales</taxon>
        <taxon>Ophiostomataceae</taxon>
        <taxon>Ophiostoma</taxon>
    </lineage>
</organism>
<name>S3C9C1_OPHP1</name>
<dbReference type="Gene3D" id="3.20.20.70">
    <property type="entry name" value="Aldolase class I"/>
    <property type="match status" value="1"/>
</dbReference>
<dbReference type="OMA" id="PIKPHDQ"/>
<dbReference type="PANTHER" id="PTHR10683:SF39">
    <property type="entry name" value="TRANSALDOLASE"/>
    <property type="match status" value="1"/>
</dbReference>
<keyword evidence="1" id="KW-0704">Schiff base</keyword>
<feature type="region of interest" description="Disordered" evidence="2">
    <location>
        <begin position="278"/>
        <end position="308"/>
    </location>
</feature>
<dbReference type="GO" id="GO:0005975">
    <property type="term" value="P:carbohydrate metabolic process"/>
    <property type="evidence" value="ECO:0007669"/>
    <property type="project" value="InterPro"/>
</dbReference>
<dbReference type="AlphaFoldDB" id="S3C9C1"/>
<dbReference type="SUPFAM" id="SSF51569">
    <property type="entry name" value="Aldolase"/>
    <property type="match status" value="1"/>
</dbReference>
<feature type="compositionally biased region" description="Basic and acidic residues" evidence="2">
    <location>
        <begin position="293"/>
        <end position="308"/>
    </location>
</feature>